<evidence type="ECO:0000313" key="8">
    <source>
        <dbReference type="EMBL" id="KAH6874036.1"/>
    </source>
</evidence>
<dbReference type="GO" id="GO:0005634">
    <property type="term" value="C:nucleus"/>
    <property type="evidence" value="ECO:0007669"/>
    <property type="project" value="UniProtKB-SubCell"/>
</dbReference>
<evidence type="ECO:0000259" key="7">
    <source>
        <dbReference type="PROSITE" id="PS00463"/>
    </source>
</evidence>
<feature type="compositionally biased region" description="Polar residues" evidence="6">
    <location>
        <begin position="57"/>
        <end position="66"/>
    </location>
</feature>
<dbReference type="GO" id="GO:0008270">
    <property type="term" value="F:zinc ion binding"/>
    <property type="evidence" value="ECO:0007669"/>
    <property type="project" value="InterPro"/>
</dbReference>
<evidence type="ECO:0000256" key="5">
    <source>
        <dbReference type="ARBA" id="ARBA00023242"/>
    </source>
</evidence>
<dbReference type="InterPro" id="IPR001138">
    <property type="entry name" value="Zn2Cys6_DnaBD"/>
</dbReference>
<dbReference type="GO" id="GO:0006351">
    <property type="term" value="P:DNA-templated transcription"/>
    <property type="evidence" value="ECO:0007669"/>
    <property type="project" value="InterPro"/>
</dbReference>
<evidence type="ECO:0000256" key="2">
    <source>
        <dbReference type="ARBA" id="ARBA00022723"/>
    </source>
</evidence>
<evidence type="ECO:0000313" key="9">
    <source>
        <dbReference type="Proteomes" id="UP000777438"/>
    </source>
</evidence>
<dbReference type="OrthoDB" id="1924787at2759"/>
<gene>
    <name evidence="8" type="ORF">B0T10DRAFT_522106</name>
</gene>
<dbReference type="SUPFAM" id="SSF57701">
    <property type="entry name" value="Zn2/Cys6 DNA-binding domain"/>
    <property type="match status" value="1"/>
</dbReference>
<dbReference type="CDD" id="cd12148">
    <property type="entry name" value="fungal_TF_MHR"/>
    <property type="match status" value="1"/>
</dbReference>
<dbReference type="InterPro" id="IPR007219">
    <property type="entry name" value="XnlR_reg_dom"/>
</dbReference>
<organism evidence="8 9">
    <name type="scientific">Thelonectria olida</name>
    <dbReference type="NCBI Taxonomy" id="1576542"/>
    <lineage>
        <taxon>Eukaryota</taxon>
        <taxon>Fungi</taxon>
        <taxon>Dikarya</taxon>
        <taxon>Ascomycota</taxon>
        <taxon>Pezizomycotina</taxon>
        <taxon>Sordariomycetes</taxon>
        <taxon>Hypocreomycetidae</taxon>
        <taxon>Hypocreales</taxon>
        <taxon>Nectriaceae</taxon>
        <taxon>Thelonectria</taxon>
    </lineage>
</organism>
<evidence type="ECO:0000256" key="6">
    <source>
        <dbReference type="SAM" id="MobiDB-lite"/>
    </source>
</evidence>
<evidence type="ECO:0000256" key="3">
    <source>
        <dbReference type="ARBA" id="ARBA00023015"/>
    </source>
</evidence>
<evidence type="ECO:0000256" key="1">
    <source>
        <dbReference type="ARBA" id="ARBA00004123"/>
    </source>
</evidence>
<keyword evidence="2" id="KW-0479">Metal-binding</keyword>
<comment type="subcellular location">
    <subcellularLocation>
        <location evidence="1">Nucleus</location>
    </subcellularLocation>
</comment>
<feature type="domain" description="Zn(2)-C6 fungal-type" evidence="7">
    <location>
        <begin position="6"/>
        <end position="38"/>
    </location>
</feature>
<dbReference type="EMBL" id="JAGPYM010000042">
    <property type="protein sequence ID" value="KAH6874036.1"/>
    <property type="molecule type" value="Genomic_DNA"/>
</dbReference>
<dbReference type="Gene3D" id="4.10.240.10">
    <property type="entry name" value="Zn(2)-C6 fungal-type DNA-binding domain"/>
    <property type="match status" value="1"/>
</dbReference>
<dbReference type="SMART" id="SM00906">
    <property type="entry name" value="Fungal_trans"/>
    <property type="match status" value="1"/>
</dbReference>
<evidence type="ECO:0000256" key="4">
    <source>
        <dbReference type="ARBA" id="ARBA00023163"/>
    </source>
</evidence>
<keyword evidence="3" id="KW-0805">Transcription regulation</keyword>
<accession>A0A9P8VUZ8</accession>
<dbReference type="Proteomes" id="UP000777438">
    <property type="component" value="Unassembled WGS sequence"/>
</dbReference>
<protein>
    <submittedName>
        <fullName evidence="8">Fungal-specific transcription factor domain-containing protein</fullName>
    </submittedName>
</protein>
<dbReference type="CDD" id="cd00067">
    <property type="entry name" value="GAL4"/>
    <property type="match status" value="1"/>
</dbReference>
<keyword evidence="5" id="KW-0539">Nucleus</keyword>
<keyword evidence="9" id="KW-1185">Reference proteome</keyword>
<feature type="region of interest" description="Disordered" evidence="6">
    <location>
        <begin position="52"/>
        <end position="77"/>
    </location>
</feature>
<reference evidence="8 9" key="1">
    <citation type="journal article" date="2021" name="Nat. Commun.">
        <title>Genetic determinants of endophytism in the Arabidopsis root mycobiome.</title>
        <authorList>
            <person name="Mesny F."/>
            <person name="Miyauchi S."/>
            <person name="Thiergart T."/>
            <person name="Pickel B."/>
            <person name="Atanasova L."/>
            <person name="Karlsson M."/>
            <person name="Huettel B."/>
            <person name="Barry K.W."/>
            <person name="Haridas S."/>
            <person name="Chen C."/>
            <person name="Bauer D."/>
            <person name="Andreopoulos W."/>
            <person name="Pangilinan J."/>
            <person name="LaButti K."/>
            <person name="Riley R."/>
            <person name="Lipzen A."/>
            <person name="Clum A."/>
            <person name="Drula E."/>
            <person name="Henrissat B."/>
            <person name="Kohler A."/>
            <person name="Grigoriev I.V."/>
            <person name="Martin F.M."/>
            <person name="Hacquard S."/>
        </authorList>
    </citation>
    <scope>NUCLEOTIDE SEQUENCE [LARGE SCALE GENOMIC DNA]</scope>
    <source>
        <strain evidence="8 9">MPI-CAGE-CH-0241</strain>
    </source>
</reference>
<dbReference type="InterPro" id="IPR036864">
    <property type="entry name" value="Zn2-C6_fun-type_DNA-bd_sf"/>
</dbReference>
<name>A0A9P8VUZ8_9HYPO</name>
<keyword evidence="4" id="KW-0804">Transcription</keyword>
<dbReference type="GO" id="GO:0003677">
    <property type="term" value="F:DNA binding"/>
    <property type="evidence" value="ECO:0007669"/>
    <property type="project" value="InterPro"/>
</dbReference>
<sequence>MRHPKACRQCRDSKRKCIRDGHRVGEACEPCQRRNLACASSLANVPPSPYLLLPKTAPTQPKVTTSETDDSPSRHSSFVSTQVAVRLVDYYLEKLHNRPHSLFHPTKLRTQVQDGSVNQALLLAICSLGARFDNDEDIRSLEDSWMDESKQLLLADLENVCVENAQTCILIANLYAAHLKSSSEALFFRIAISLLQIMDAGPVASGASLIDVEIKRRTWWTLFMADRWSSSSLGLPRQIPDTELAVDLPMDEVMFEALSMEETRLNVPWQPGIWAHMISLVQLFGPIQDLNRRSVYGNIPAHELEASVACLSSQLDNWERMLPTNVKMNEENFKRQIQRGTGGAFIALHLGYHHYATLLYFRFLEPPPLSSSPLLATTYRSKCNFHALSYSTLVKRARQEKGCEIVYPTVGHMAVVSSSVLLHTLLFGKEDDLQVARDALKANFAAILDLRRYWPNTAPMVQRLVTFQNFCLLSIDYRTHKLDGWMIRFLIEYSLPLEEKDVEPVMLGRDLDMASFSTRAQVLTEQGRYTSFAIHDGILEGV</sequence>
<comment type="caution">
    <text evidence="8">The sequence shown here is derived from an EMBL/GenBank/DDBJ whole genome shotgun (WGS) entry which is preliminary data.</text>
</comment>
<dbReference type="Pfam" id="PF04082">
    <property type="entry name" value="Fungal_trans"/>
    <property type="match status" value="1"/>
</dbReference>
<dbReference type="InterPro" id="IPR050815">
    <property type="entry name" value="TF_fung"/>
</dbReference>
<dbReference type="PANTHER" id="PTHR47338">
    <property type="entry name" value="ZN(II)2CYS6 TRANSCRIPTION FACTOR (EUROFUNG)-RELATED"/>
    <property type="match status" value="1"/>
</dbReference>
<proteinExistence type="predicted"/>
<dbReference type="PROSITE" id="PS00463">
    <property type="entry name" value="ZN2_CY6_FUNGAL_1"/>
    <property type="match status" value="1"/>
</dbReference>
<dbReference type="PANTHER" id="PTHR47338:SF16">
    <property type="entry name" value="TRANSCRIPTION FACTOR, PUTATIVE (AFU_ORTHOLOGUE AFUA_2G09360)-RELATED"/>
    <property type="match status" value="1"/>
</dbReference>
<dbReference type="AlphaFoldDB" id="A0A9P8VUZ8"/>
<dbReference type="GO" id="GO:0000981">
    <property type="term" value="F:DNA-binding transcription factor activity, RNA polymerase II-specific"/>
    <property type="evidence" value="ECO:0007669"/>
    <property type="project" value="InterPro"/>
</dbReference>